<accession>A0A1K2H958</accession>
<evidence type="ECO:0000313" key="3">
    <source>
        <dbReference type="Proteomes" id="UP000186513"/>
    </source>
</evidence>
<dbReference type="STRING" id="1121279.SAMN02745887_00774"/>
<keyword evidence="1" id="KW-0732">Signal</keyword>
<gene>
    <name evidence="2" type="ORF">SAMN02745887_00774</name>
</gene>
<protein>
    <recommendedName>
        <fullName evidence="4">DUF4440 domain-containing protein</fullName>
    </recommendedName>
</protein>
<dbReference type="RefSeq" id="WP_072427326.1">
    <property type="nucleotide sequence ID" value="NZ_FPKR01000003.1"/>
</dbReference>
<evidence type="ECO:0008006" key="4">
    <source>
        <dbReference type="Google" id="ProtNLM"/>
    </source>
</evidence>
<reference evidence="2 3" key="1">
    <citation type="submission" date="2016-11" db="EMBL/GenBank/DDBJ databases">
        <authorList>
            <person name="Jaros S."/>
            <person name="Januszkiewicz K."/>
            <person name="Wedrychowicz H."/>
        </authorList>
    </citation>
    <scope>NUCLEOTIDE SEQUENCE [LARGE SCALE GENOMIC DNA]</scope>
    <source>
        <strain evidence="2 3">DSM 18899</strain>
    </source>
</reference>
<dbReference type="AlphaFoldDB" id="A0A1K2H958"/>
<dbReference type="Proteomes" id="UP000186513">
    <property type="component" value="Unassembled WGS sequence"/>
</dbReference>
<dbReference type="OrthoDB" id="8754772at2"/>
<sequence length="166" mass="18472">MRTLLLALLLSPLCTYAAEATPEAAVSALWRALSHDAGADVDLPVLKRLFHADAVVFLGHYQKERLRLRRLSGIDFLKPSAPINKKGFYECEVARQLHRYDRFAVAYSVVESRSDQAASQPDFVGVNSIQLQQVGEQWQVLSLHYQVEKPGLPIPLDGGQSGRCLD</sequence>
<evidence type="ECO:0000256" key="1">
    <source>
        <dbReference type="SAM" id="SignalP"/>
    </source>
</evidence>
<proteinExistence type="predicted"/>
<evidence type="ECO:0000313" key="2">
    <source>
        <dbReference type="EMBL" id="SFZ73334.1"/>
    </source>
</evidence>
<organism evidence="2 3">
    <name type="scientific">Chitinimonas taiwanensis DSM 18899</name>
    <dbReference type="NCBI Taxonomy" id="1121279"/>
    <lineage>
        <taxon>Bacteria</taxon>
        <taxon>Pseudomonadati</taxon>
        <taxon>Pseudomonadota</taxon>
        <taxon>Betaproteobacteria</taxon>
        <taxon>Neisseriales</taxon>
        <taxon>Chitinibacteraceae</taxon>
        <taxon>Chitinimonas</taxon>
    </lineage>
</organism>
<dbReference type="EMBL" id="FPKR01000003">
    <property type="protein sequence ID" value="SFZ73334.1"/>
    <property type="molecule type" value="Genomic_DNA"/>
</dbReference>
<feature type="chain" id="PRO_5012295320" description="DUF4440 domain-containing protein" evidence="1">
    <location>
        <begin position="18"/>
        <end position="166"/>
    </location>
</feature>
<feature type="signal peptide" evidence="1">
    <location>
        <begin position="1"/>
        <end position="17"/>
    </location>
</feature>
<keyword evidence="3" id="KW-1185">Reference proteome</keyword>
<name>A0A1K2H958_9NEIS</name>